<evidence type="ECO:0000256" key="4">
    <source>
        <dbReference type="ARBA" id="ARBA00023134"/>
    </source>
</evidence>
<dbReference type="AlphaFoldDB" id="A0A3S5AEB2"/>
<dbReference type="SMR" id="A0A3S5AEB2"/>
<dbReference type="Proteomes" id="UP000784294">
    <property type="component" value="Unassembled WGS sequence"/>
</dbReference>
<evidence type="ECO:0000313" key="6">
    <source>
        <dbReference type="EMBL" id="VEL18370.1"/>
    </source>
</evidence>
<sequence length="79" mass="8444">MESVRELMSIHLGQAGVQIGNAFWELICLEHGVGPDGCLEKAPDNDGSIISSVFEKGNNGVYPRTVMADLEPSVIGKSQ</sequence>
<reference evidence="6" key="1">
    <citation type="submission" date="2018-11" db="EMBL/GenBank/DDBJ databases">
        <authorList>
            <consortium name="Pathogen Informatics"/>
        </authorList>
    </citation>
    <scope>NUCLEOTIDE SEQUENCE</scope>
</reference>
<evidence type="ECO:0000259" key="5">
    <source>
        <dbReference type="Pfam" id="PF00091"/>
    </source>
</evidence>
<name>A0A3S5AEB2_9PLAT</name>
<feature type="domain" description="Tubulin/FtsZ GTPase" evidence="5">
    <location>
        <begin position="7"/>
        <end position="78"/>
    </location>
</feature>
<evidence type="ECO:0000313" key="7">
    <source>
        <dbReference type="Proteomes" id="UP000784294"/>
    </source>
</evidence>
<keyword evidence="4" id="KW-0342">GTP-binding</keyword>
<comment type="caution">
    <text evidence="6">The sequence shown here is derived from an EMBL/GenBank/DDBJ whole genome shotgun (WGS) entry which is preliminary data.</text>
</comment>
<comment type="similarity">
    <text evidence="1">Belongs to the tubulin family.</text>
</comment>
<dbReference type="PANTHER" id="PTHR11588">
    <property type="entry name" value="TUBULIN"/>
    <property type="match status" value="1"/>
</dbReference>
<dbReference type="PRINTS" id="PR01161">
    <property type="entry name" value="TUBULIN"/>
</dbReference>
<dbReference type="InterPro" id="IPR036525">
    <property type="entry name" value="Tubulin/FtsZ_GTPase_sf"/>
</dbReference>
<dbReference type="GO" id="GO:0007017">
    <property type="term" value="P:microtubule-based process"/>
    <property type="evidence" value="ECO:0007669"/>
    <property type="project" value="InterPro"/>
</dbReference>
<dbReference type="InterPro" id="IPR000217">
    <property type="entry name" value="Tubulin"/>
</dbReference>
<dbReference type="Pfam" id="PF00091">
    <property type="entry name" value="Tubulin"/>
    <property type="match status" value="1"/>
</dbReference>
<keyword evidence="3" id="KW-0547">Nucleotide-binding</keyword>
<dbReference type="EMBL" id="CAAALY010036725">
    <property type="protein sequence ID" value="VEL18370.1"/>
    <property type="molecule type" value="Genomic_DNA"/>
</dbReference>
<keyword evidence="2" id="KW-0493">Microtubule</keyword>
<dbReference type="OrthoDB" id="1662883at2759"/>
<gene>
    <name evidence="6" type="ORF">PXEA_LOCUS11810</name>
</gene>
<dbReference type="SUPFAM" id="SSF52490">
    <property type="entry name" value="Tubulin nucleotide-binding domain-like"/>
    <property type="match status" value="1"/>
</dbReference>
<dbReference type="InterPro" id="IPR003008">
    <property type="entry name" value="Tubulin_FtsZ_GTPase"/>
</dbReference>
<evidence type="ECO:0000256" key="1">
    <source>
        <dbReference type="ARBA" id="ARBA00009636"/>
    </source>
</evidence>
<protein>
    <recommendedName>
        <fullName evidence="5">Tubulin/FtsZ GTPase domain-containing protein</fullName>
    </recommendedName>
</protein>
<accession>A0A3S5AEB2</accession>
<keyword evidence="7" id="KW-1185">Reference proteome</keyword>
<evidence type="ECO:0000256" key="3">
    <source>
        <dbReference type="ARBA" id="ARBA00022741"/>
    </source>
</evidence>
<evidence type="ECO:0000256" key="2">
    <source>
        <dbReference type="ARBA" id="ARBA00022701"/>
    </source>
</evidence>
<dbReference type="Gene3D" id="3.40.50.1440">
    <property type="entry name" value="Tubulin/FtsZ, GTPase domain"/>
    <property type="match status" value="1"/>
</dbReference>
<dbReference type="GO" id="GO:0005874">
    <property type="term" value="C:microtubule"/>
    <property type="evidence" value="ECO:0007669"/>
    <property type="project" value="UniProtKB-KW"/>
</dbReference>
<organism evidence="6 7">
    <name type="scientific">Protopolystoma xenopodis</name>
    <dbReference type="NCBI Taxonomy" id="117903"/>
    <lineage>
        <taxon>Eukaryota</taxon>
        <taxon>Metazoa</taxon>
        <taxon>Spiralia</taxon>
        <taxon>Lophotrochozoa</taxon>
        <taxon>Platyhelminthes</taxon>
        <taxon>Monogenea</taxon>
        <taxon>Polyopisthocotylea</taxon>
        <taxon>Polystomatidea</taxon>
        <taxon>Polystomatidae</taxon>
        <taxon>Protopolystoma</taxon>
    </lineage>
</organism>
<dbReference type="GO" id="GO:0005525">
    <property type="term" value="F:GTP binding"/>
    <property type="evidence" value="ECO:0007669"/>
    <property type="project" value="UniProtKB-KW"/>
</dbReference>
<proteinExistence type="inferred from homology"/>